<dbReference type="Gene3D" id="3.30.70.2970">
    <property type="entry name" value="Protein of unknown function (DUF541), domain 2"/>
    <property type="match status" value="1"/>
</dbReference>
<dbReference type="HOGENOM" id="CLU_080344_3_2_6"/>
<reference evidence="2 3" key="1">
    <citation type="journal article" date="2014" name="Genome Announc.">
        <title>Genome Sequence of Gammaproteobacterial Pseudohaliea rubra Type Strain DSM 19751, Isolated from Coastal Seawater of the Mediterranean Sea.</title>
        <authorList>
            <person name="Spring S."/>
            <person name="Fiebig A."/>
            <person name="Riedel T."/>
            <person name="Goker M."/>
            <person name="Klenk H.P."/>
        </authorList>
    </citation>
    <scope>NUCLEOTIDE SEQUENCE [LARGE SCALE GENOMIC DNA]</scope>
    <source>
        <strain evidence="2 3">DSM 19751</strain>
    </source>
</reference>
<keyword evidence="1" id="KW-0732">Signal</keyword>
<dbReference type="OrthoDB" id="6310584at2"/>
<dbReference type="PANTHER" id="PTHR34387">
    <property type="entry name" value="SLR1258 PROTEIN"/>
    <property type="match status" value="1"/>
</dbReference>
<name>A0A095VPY2_9GAMM</name>
<dbReference type="PANTHER" id="PTHR34387:SF2">
    <property type="entry name" value="SLR1258 PROTEIN"/>
    <property type="match status" value="1"/>
</dbReference>
<keyword evidence="3" id="KW-1185">Reference proteome</keyword>
<evidence type="ECO:0000256" key="1">
    <source>
        <dbReference type="SAM" id="SignalP"/>
    </source>
</evidence>
<accession>A0A095VPY2</accession>
<dbReference type="AlphaFoldDB" id="A0A095VPY2"/>
<feature type="signal peptide" evidence="1">
    <location>
        <begin position="1"/>
        <end position="21"/>
    </location>
</feature>
<dbReference type="InterPro" id="IPR007497">
    <property type="entry name" value="SIMPL/DUF541"/>
</dbReference>
<evidence type="ECO:0000313" key="2">
    <source>
        <dbReference type="EMBL" id="KGE03522.1"/>
    </source>
</evidence>
<protein>
    <recommendedName>
        <fullName evidence="4">Outer membrane protein</fullName>
    </recommendedName>
</protein>
<dbReference type="RefSeq" id="WP_052094229.1">
    <property type="nucleotide sequence ID" value="NZ_KN234745.1"/>
</dbReference>
<sequence>MRTFIPMALAAALLLPAAATAEDNARPRALSVHGEGRVSAAPDEARIGLGVQARSPDLATAREDVNARTAAVLAHLDKLGIPDSDISAPGVTLRPEYRWDKAREERVLQGYLVQRNIAVRLADLTRLGVLIEDAADAGANEITPPALGHSNEAQLRRDALAAAARDARANASALAGSLGVTVGPVRSLDAQRVDPGPRPVASHMMLRSAEATPASESYVTGDIVFESRVNAVFDLVLPGE</sequence>
<dbReference type="Proteomes" id="UP000029640">
    <property type="component" value="Unassembled WGS sequence"/>
</dbReference>
<dbReference type="EMBL" id="AUVB01000054">
    <property type="protein sequence ID" value="KGE03522.1"/>
    <property type="molecule type" value="Genomic_DNA"/>
</dbReference>
<gene>
    <name evidence="2" type="ORF">HRUBRA_01901</name>
</gene>
<dbReference type="Gene3D" id="3.30.110.170">
    <property type="entry name" value="Protein of unknown function (DUF541), domain 1"/>
    <property type="match status" value="1"/>
</dbReference>
<evidence type="ECO:0008006" key="4">
    <source>
        <dbReference type="Google" id="ProtNLM"/>
    </source>
</evidence>
<proteinExistence type="predicted"/>
<evidence type="ECO:0000313" key="3">
    <source>
        <dbReference type="Proteomes" id="UP000029640"/>
    </source>
</evidence>
<comment type="caution">
    <text evidence="2">The sequence shown here is derived from an EMBL/GenBank/DDBJ whole genome shotgun (WGS) entry which is preliminary data.</text>
</comment>
<dbReference type="GO" id="GO:0006974">
    <property type="term" value="P:DNA damage response"/>
    <property type="evidence" value="ECO:0007669"/>
    <property type="project" value="TreeGrafter"/>
</dbReference>
<dbReference type="InterPro" id="IPR052022">
    <property type="entry name" value="26kDa_periplasmic_antigen"/>
</dbReference>
<dbReference type="STRING" id="1265313.HRUBRA_01901"/>
<organism evidence="2 3">
    <name type="scientific">Pseudohaliea rubra DSM 19751</name>
    <dbReference type="NCBI Taxonomy" id="1265313"/>
    <lineage>
        <taxon>Bacteria</taxon>
        <taxon>Pseudomonadati</taxon>
        <taxon>Pseudomonadota</taxon>
        <taxon>Gammaproteobacteria</taxon>
        <taxon>Cellvibrionales</taxon>
        <taxon>Halieaceae</taxon>
        <taxon>Pseudohaliea</taxon>
    </lineage>
</organism>
<dbReference type="eggNOG" id="COG2968">
    <property type="taxonomic scope" value="Bacteria"/>
</dbReference>
<feature type="chain" id="PRO_5001911028" description="Outer membrane protein" evidence="1">
    <location>
        <begin position="22"/>
        <end position="240"/>
    </location>
</feature>
<dbReference type="Pfam" id="PF04402">
    <property type="entry name" value="SIMPL"/>
    <property type="match status" value="1"/>
</dbReference>